<keyword evidence="3" id="KW-1185">Reference proteome</keyword>
<feature type="region of interest" description="Disordered" evidence="1">
    <location>
        <begin position="1"/>
        <end position="85"/>
    </location>
</feature>
<feature type="compositionally biased region" description="Basic residues" evidence="1">
    <location>
        <begin position="1"/>
        <end position="29"/>
    </location>
</feature>
<name>D4YX05_SPHIU</name>
<sequence length="85" mass="9247">MQRPSGRRGRLRTGKRHAPANRRVVRRSRRPDLAARTWSGVARPADAGGKRTLPLFVTPDLIRGPAALDEAGAQTRKRDPGSSPG</sequence>
<dbReference type="HOGENOM" id="CLU_2510995_0_0_5"/>
<evidence type="ECO:0000256" key="1">
    <source>
        <dbReference type="SAM" id="MobiDB-lite"/>
    </source>
</evidence>
<dbReference type="KEGG" id="sjp:SJA_C1-00530"/>
<dbReference type="EMBL" id="AP010803">
    <property type="protein sequence ID" value="BAI94887.1"/>
    <property type="molecule type" value="Genomic_DNA"/>
</dbReference>
<organism evidence="2 3">
    <name type="scientific">Sphingobium indicum (strain DSM 16413 / CCM 7287 / MTCC 6362 / UT26 / NBRC 101211 / UT26S)</name>
    <name type="common">Sphingobium japonicum</name>
    <dbReference type="NCBI Taxonomy" id="452662"/>
    <lineage>
        <taxon>Bacteria</taxon>
        <taxon>Pseudomonadati</taxon>
        <taxon>Pseudomonadota</taxon>
        <taxon>Alphaproteobacteria</taxon>
        <taxon>Sphingomonadales</taxon>
        <taxon>Sphingomonadaceae</taxon>
        <taxon>Sphingobium</taxon>
    </lineage>
</organism>
<dbReference type="STRING" id="452662.SJA_C1-00530"/>
<reference evidence="2 3" key="1">
    <citation type="journal article" date="2010" name="J. Bacteriol.">
        <title>Complete genome sequence of the representative gamma-hexachlorocyclohexane-degrading bacterium Sphingobium japonicum UT26.</title>
        <authorList>
            <person name="Nagata Y."/>
            <person name="Ohtsubo Y."/>
            <person name="Endo R."/>
            <person name="Ichikawa N."/>
            <person name="Ankai A."/>
            <person name="Oguchi A."/>
            <person name="Fukui S."/>
            <person name="Fujita N."/>
            <person name="Tsuda M."/>
        </authorList>
    </citation>
    <scope>NUCLEOTIDE SEQUENCE [LARGE SCALE GENOMIC DNA]</scope>
    <source>
        <strain evidence="3">DSM 16413 / CCM 7287 / MTCC 6362 / UT26 / NBRC 101211 / UT26S</strain>
    </source>
</reference>
<gene>
    <name evidence="2" type="ordered locus">SJA_C1-00530</name>
</gene>
<dbReference type="Proteomes" id="UP000007753">
    <property type="component" value="Chromosome 1"/>
</dbReference>
<evidence type="ECO:0000313" key="3">
    <source>
        <dbReference type="Proteomes" id="UP000007753"/>
    </source>
</evidence>
<feature type="compositionally biased region" description="Basic and acidic residues" evidence="1">
    <location>
        <begin position="76"/>
        <end position="85"/>
    </location>
</feature>
<proteinExistence type="predicted"/>
<dbReference type="AlphaFoldDB" id="D4YX05"/>
<accession>D4YX05</accession>
<evidence type="ECO:0000313" key="2">
    <source>
        <dbReference type="EMBL" id="BAI94887.1"/>
    </source>
</evidence>
<protein>
    <submittedName>
        <fullName evidence="2">Uncharacterized protein</fullName>
    </submittedName>
</protein>